<evidence type="ECO:0000313" key="2">
    <source>
        <dbReference type="Proteomes" id="UP000325577"/>
    </source>
</evidence>
<name>A0A5J4ZGR1_9ASTE</name>
<gene>
    <name evidence="1" type="ORF">F0562_017098</name>
</gene>
<dbReference type="OrthoDB" id="1909920at2759"/>
<keyword evidence="2" id="KW-1185">Reference proteome</keyword>
<organism evidence="1 2">
    <name type="scientific">Nyssa sinensis</name>
    <dbReference type="NCBI Taxonomy" id="561372"/>
    <lineage>
        <taxon>Eukaryota</taxon>
        <taxon>Viridiplantae</taxon>
        <taxon>Streptophyta</taxon>
        <taxon>Embryophyta</taxon>
        <taxon>Tracheophyta</taxon>
        <taxon>Spermatophyta</taxon>
        <taxon>Magnoliopsida</taxon>
        <taxon>eudicotyledons</taxon>
        <taxon>Gunneridae</taxon>
        <taxon>Pentapetalae</taxon>
        <taxon>asterids</taxon>
        <taxon>Cornales</taxon>
        <taxon>Nyssaceae</taxon>
        <taxon>Nyssa</taxon>
    </lineage>
</organism>
<evidence type="ECO:0000313" key="1">
    <source>
        <dbReference type="EMBL" id="KAA8516792.1"/>
    </source>
</evidence>
<sequence length="113" mass="13418">MLFLGHWISKGVIQMDQEKIRSVVDWEVPKKERTAKQNQFGRIPKEIPPTEFRVKNKRRGVCDKKFPRSFLLSFYANLSLLPKHRRIVKSFLRPKCSPEFVLSTIPRIKRLLL</sequence>
<reference evidence="1 2" key="1">
    <citation type="submission" date="2019-09" db="EMBL/GenBank/DDBJ databases">
        <title>A chromosome-level genome assembly of the Chinese tupelo Nyssa sinensis.</title>
        <authorList>
            <person name="Yang X."/>
            <person name="Kang M."/>
            <person name="Yang Y."/>
            <person name="Xiong H."/>
            <person name="Wang M."/>
            <person name="Zhang Z."/>
            <person name="Wang Z."/>
            <person name="Wu H."/>
            <person name="Ma T."/>
            <person name="Liu J."/>
            <person name="Xi Z."/>
        </authorList>
    </citation>
    <scope>NUCLEOTIDE SEQUENCE [LARGE SCALE GENOMIC DNA]</scope>
    <source>
        <strain evidence="1">J267</strain>
        <tissue evidence="1">Leaf</tissue>
    </source>
</reference>
<dbReference type="EMBL" id="CM018051">
    <property type="protein sequence ID" value="KAA8516792.1"/>
    <property type="molecule type" value="Genomic_DNA"/>
</dbReference>
<protein>
    <submittedName>
        <fullName evidence="1">Uncharacterized protein</fullName>
    </submittedName>
</protein>
<dbReference type="AlphaFoldDB" id="A0A5J4ZGR1"/>
<proteinExistence type="predicted"/>
<accession>A0A5J4ZGR1</accession>
<dbReference type="Proteomes" id="UP000325577">
    <property type="component" value="Linkage Group LG8"/>
</dbReference>